<dbReference type="AlphaFoldDB" id="A0A1S2N3S5"/>
<reference evidence="2 3" key="1">
    <citation type="submission" date="2014-10" db="EMBL/GenBank/DDBJ databases">
        <authorList>
            <person name="Seo M.-J."/>
            <person name="Seok Y.J."/>
            <person name="Cha I.-T."/>
        </authorList>
    </citation>
    <scope>NUCLEOTIDE SEQUENCE [LARGE SCALE GENOMIC DNA]</scope>
    <source>
        <strain evidence="2 3">NEU</strain>
    </source>
</reference>
<dbReference type="PROSITE" id="PS51257">
    <property type="entry name" value="PROKAR_LIPOPROTEIN"/>
    <property type="match status" value="1"/>
</dbReference>
<proteinExistence type="predicted"/>
<comment type="caution">
    <text evidence="2">The sequence shown here is derived from an EMBL/GenBank/DDBJ whole genome shotgun (WGS) entry which is preliminary data.</text>
</comment>
<gene>
    <name evidence="2" type="ORF">LO55_2684</name>
</gene>
<evidence type="ECO:0000256" key="1">
    <source>
        <dbReference type="SAM" id="SignalP"/>
    </source>
</evidence>
<sequence>MLFLKSAVRPKTLSSATVFLMIACASHAGWADVSSNSNELVGTWTLTKVLDSSSIASIDDTEAAELVGKALVIAPDKITVAGESCRKRPTFTRHYEDAARYIRETAHARVGRLGIPTIVEAVELSCTEALIKGYNKIVVYWKGFFFDAVKNE</sequence>
<dbReference type="RefSeq" id="WP_071361814.1">
    <property type="nucleotide sequence ID" value="NZ_JRYB01000001.1"/>
</dbReference>
<dbReference type="EMBL" id="JRYB01000001">
    <property type="protein sequence ID" value="OIJ39729.1"/>
    <property type="molecule type" value="Genomic_DNA"/>
</dbReference>
<protein>
    <submittedName>
        <fullName evidence="2">Putative lipoprotein</fullName>
    </submittedName>
</protein>
<keyword evidence="2" id="KW-0449">Lipoprotein</keyword>
<name>A0A1S2N3S5_9BURK</name>
<keyword evidence="1" id="KW-0732">Signal</keyword>
<accession>A0A1S2N3S5</accession>
<organism evidence="2 3">
    <name type="scientific">Massilia timonae</name>
    <dbReference type="NCBI Taxonomy" id="47229"/>
    <lineage>
        <taxon>Bacteria</taxon>
        <taxon>Pseudomonadati</taxon>
        <taxon>Pseudomonadota</taxon>
        <taxon>Betaproteobacteria</taxon>
        <taxon>Burkholderiales</taxon>
        <taxon>Oxalobacteraceae</taxon>
        <taxon>Telluria group</taxon>
        <taxon>Massilia</taxon>
    </lineage>
</organism>
<evidence type="ECO:0000313" key="3">
    <source>
        <dbReference type="Proteomes" id="UP000180246"/>
    </source>
</evidence>
<feature type="signal peptide" evidence="1">
    <location>
        <begin position="1"/>
        <end position="31"/>
    </location>
</feature>
<feature type="chain" id="PRO_5010207900" evidence="1">
    <location>
        <begin position="32"/>
        <end position="152"/>
    </location>
</feature>
<evidence type="ECO:0000313" key="2">
    <source>
        <dbReference type="EMBL" id="OIJ39729.1"/>
    </source>
</evidence>
<dbReference type="Proteomes" id="UP000180246">
    <property type="component" value="Unassembled WGS sequence"/>
</dbReference>